<reference evidence="14 15" key="1">
    <citation type="submission" date="2024-01" db="EMBL/GenBank/DDBJ databases">
        <title>Comparative genomics of Cryptococcus and Kwoniella reveals pathogenesis evolution and contrasting modes of karyotype evolution via chromosome fusion or intercentromeric recombination.</title>
        <authorList>
            <person name="Coelho M.A."/>
            <person name="David-Palma M."/>
            <person name="Shea T."/>
            <person name="Bowers K."/>
            <person name="McGinley-Smith S."/>
            <person name="Mohammad A.W."/>
            <person name="Gnirke A."/>
            <person name="Yurkov A.M."/>
            <person name="Nowrousian M."/>
            <person name="Sun S."/>
            <person name="Cuomo C.A."/>
            <person name="Heitman J."/>
        </authorList>
    </citation>
    <scope>NUCLEOTIDE SEQUENCE [LARGE SCALE GENOMIC DNA]</scope>
    <source>
        <strain evidence="14">CBS 11374</strain>
    </source>
</reference>
<evidence type="ECO:0000256" key="8">
    <source>
        <dbReference type="ARBA" id="ARBA00023033"/>
    </source>
</evidence>
<dbReference type="Pfam" id="PF22810">
    <property type="entry name" value="LPMO_AA14"/>
    <property type="match status" value="1"/>
</dbReference>
<keyword evidence="10" id="KW-0325">Glycoprotein</keyword>
<keyword evidence="8" id="KW-0503">Monooxygenase</keyword>
<keyword evidence="15" id="KW-1185">Reference proteome</keyword>
<evidence type="ECO:0000256" key="12">
    <source>
        <dbReference type="SAM" id="MobiDB-lite"/>
    </source>
</evidence>
<comment type="similarity">
    <text evidence="11">Belongs to the polysaccharide monooxygenase AA14 family.</text>
</comment>
<dbReference type="InterPro" id="IPR054497">
    <property type="entry name" value="LPMO_AA14"/>
</dbReference>
<sequence>MRVSQVLLALAALVISAQAHIALWDEGMYGWDPNDPNQSEPVLPLMHLSFKDWWFHGYINKPPAEGKFMNLPSGGTYKGQVACNKALTKYGQNDYQETGIYACDGDGSQGGIGAMHTSDKWESQDPKDVKGCGIAIAYESDVNKIQPEDFSVISVNYTCPWLKNVDFQIPDNLPPCPEGGCHCMWGWIHSADAGSEQNYFLGYRCNITDATGITPIPSPKTANKCNYPSDTSNCTVGAKQPHYWYQNERNNNPQGEYDPPFYNNEYGFMNGAQTDLFASVGGASISQNATSPSTSPSASASPSTSPSVAASGAFGDTQSSASASTASLADAAASSSSEIASSATSLNTEYTTQTTVTVQTTMTRSATIPALAAIATSASNSSLNSTAASPSSSSAPASSSSASLASASPSASFSAAASSASNDTEIGSCSVNRKRHLDRLLSSPELMKKHILRSERRRERIRKRRIANGADSPKGV</sequence>
<feature type="region of interest" description="Disordered" evidence="12">
    <location>
        <begin position="382"/>
        <end position="403"/>
    </location>
</feature>
<protein>
    <submittedName>
        <fullName evidence="14">Uncharacterized protein</fullName>
    </submittedName>
</protein>
<comment type="subcellular location">
    <subcellularLocation>
        <location evidence="2">Secreted</location>
    </subcellularLocation>
</comment>
<feature type="signal peptide" evidence="13">
    <location>
        <begin position="1"/>
        <end position="19"/>
    </location>
</feature>
<dbReference type="RefSeq" id="XP_062791081.1">
    <property type="nucleotide sequence ID" value="XM_062935030.1"/>
</dbReference>
<comment type="cofactor">
    <cofactor evidence="1">
        <name>Cu(2+)</name>
        <dbReference type="ChEBI" id="CHEBI:29036"/>
    </cofactor>
</comment>
<proteinExistence type="inferred from homology"/>
<evidence type="ECO:0000256" key="2">
    <source>
        <dbReference type="ARBA" id="ARBA00004613"/>
    </source>
</evidence>
<evidence type="ECO:0000313" key="15">
    <source>
        <dbReference type="Proteomes" id="UP001329825"/>
    </source>
</evidence>
<evidence type="ECO:0000256" key="3">
    <source>
        <dbReference type="ARBA" id="ARBA00022525"/>
    </source>
</evidence>
<evidence type="ECO:0000256" key="5">
    <source>
        <dbReference type="ARBA" id="ARBA00022729"/>
    </source>
</evidence>
<keyword evidence="9" id="KW-1015">Disulfide bond</keyword>
<evidence type="ECO:0000256" key="9">
    <source>
        <dbReference type="ARBA" id="ARBA00023157"/>
    </source>
</evidence>
<feature type="chain" id="PRO_5045781121" evidence="13">
    <location>
        <begin position="20"/>
        <end position="476"/>
    </location>
</feature>
<evidence type="ECO:0000256" key="11">
    <source>
        <dbReference type="ARBA" id="ARBA00046340"/>
    </source>
</evidence>
<evidence type="ECO:0000256" key="10">
    <source>
        <dbReference type="ARBA" id="ARBA00023180"/>
    </source>
</evidence>
<evidence type="ECO:0000256" key="7">
    <source>
        <dbReference type="ARBA" id="ARBA00023008"/>
    </source>
</evidence>
<keyword evidence="6" id="KW-0560">Oxidoreductase</keyword>
<feature type="region of interest" description="Disordered" evidence="12">
    <location>
        <begin position="285"/>
        <end position="316"/>
    </location>
</feature>
<accession>A0ABZ1CX53</accession>
<evidence type="ECO:0000313" key="14">
    <source>
        <dbReference type="EMBL" id="WRT66341.1"/>
    </source>
</evidence>
<keyword evidence="7" id="KW-0186">Copper</keyword>
<dbReference type="EMBL" id="CP141884">
    <property type="protein sequence ID" value="WRT66341.1"/>
    <property type="molecule type" value="Genomic_DNA"/>
</dbReference>
<evidence type="ECO:0000256" key="4">
    <source>
        <dbReference type="ARBA" id="ARBA00022723"/>
    </source>
</evidence>
<evidence type="ECO:0000256" key="1">
    <source>
        <dbReference type="ARBA" id="ARBA00001973"/>
    </source>
</evidence>
<organism evidence="14 15">
    <name type="scientific">Kwoniella shivajii</name>
    <dbReference type="NCBI Taxonomy" id="564305"/>
    <lineage>
        <taxon>Eukaryota</taxon>
        <taxon>Fungi</taxon>
        <taxon>Dikarya</taxon>
        <taxon>Basidiomycota</taxon>
        <taxon>Agaricomycotina</taxon>
        <taxon>Tremellomycetes</taxon>
        <taxon>Tremellales</taxon>
        <taxon>Cryptococcaceae</taxon>
        <taxon>Kwoniella</taxon>
    </lineage>
</organism>
<feature type="compositionally biased region" description="Basic and acidic residues" evidence="12">
    <location>
        <begin position="446"/>
        <end position="458"/>
    </location>
</feature>
<dbReference type="GeneID" id="87955427"/>
<keyword evidence="4" id="KW-0479">Metal-binding</keyword>
<keyword evidence="3" id="KW-0964">Secreted</keyword>
<keyword evidence="5 13" id="KW-0732">Signal</keyword>
<feature type="compositionally biased region" description="Low complexity" evidence="12">
    <location>
        <begin position="289"/>
        <end position="311"/>
    </location>
</feature>
<dbReference type="Proteomes" id="UP001329825">
    <property type="component" value="Chromosome 4"/>
</dbReference>
<evidence type="ECO:0000256" key="13">
    <source>
        <dbReference type="SAM" id="SignalP"/>
    </source>
</evidence>
<evidence type="ECO:0000256" key="6">
    <source>
        <dbReference type="ARBA" id="ARBA00023002"/>
    </source>
</evidence>
<feature type="region of interest" description="Disordered" evidence="12">
    <location>
        <begin position="439"/>
        <end position="476"/>
    </location>
</feature>
<gene>
    <name evidence="14" type="ORF">IL334_003296</name>
</gene>
<name>A0ABZ1CX53_9TREE</name>